<organism evidence="1">
    <name type="scientific">uncultured Cytophagales bacterium</name>
    <dbReference type="NCBI Taxonomy" id="158755"/>
    <lineage>
        <taxon>Bacteria</taxon>
        <taxon>Pseudomonadati</taxon>
        <taxon>Bacteroidota</taxon>
        <taxon>Sphingobacteriia</taxon>
        <taxon>Sphingobacteriales</taxon>
        <taxon>environmental samples</taxon>
    </lineage>
</organism>
<gene>
    <name evidence="1" type="ORF">AVDCRST_MAG56-5532</name>
</gene>
<dbReference type="EMBL" id="CADCTQ010000460">
    <property type="protein sequence ID" value="CAA9302314.1"/>
    <property type="molecule type" value="Genomic_DNA"/>
</dbReference>
<name>A0A6J4KCU2_9SPHI</name>
<feature type="non-terminal residue" evidence="1">
    <location>
        <position position="43"/>
    </location>
</feature>
<reference evidence="1" key="1">
    <citation type="submission" date="2020-02" db="EMBL/GenBank/DDBJ databases">
        <authorList>
            <person name="Meier V. D."/>
        </authorList>
    </citation>
    <scope>NUCLEOTIDE SEQUENCE</scope>
    <source>
        <strain evidence="1">AVDCRST_MAG56</strain>
    </source>
</reference>
<accession>A0A6J4KCU2</accession>
<proteinExistence type="predicted"/>
<evidence type="ECO:0000313" key="1">
    <source>
        <dbReference type="EMBL" id="CAA9302314.1"/>
    </source>
</evidence>
<feature type="non-terminal residue" evidence="1">
    <location>
        <position position="1"/>
    </location>
</feature>
<sequence>CPFHIPSVSLPAPAKDNPFLLVKFWSTPPAREERIAWKRIGTR</sequence>
<protein>
    <submittedName>
        <fullName evidence="1">Uncharacterized protein</fullName>
    </submittedName>
</protein>
<dbReference type="AlphaFoldDB" id="A0A6J4KCU2"/>